<gene>
    <name evidence="2" type="ORF">CKY47_08460</name>
</gene>
<evidence type="ECO:0000313" key="2">
    <source>
        <dbReference type="EMBL" id="MDQ2584009.1"/>
    </source>
</evidence>
<name>A0ABU0WY56_9PSEU</name>
<dbReference type="Proteomes" id="UP001225605">
    <property type="component" value="Unassembled WGS sequence"/>
</dbReference>
<reference evidence="2 3" key="1">
    <citation type="submission" date="2017-06" db="EMBL/GenBank/DDBJ databases">
        <title>Cultured bacterium strain Saccharothrix yanglingensis Hhs.015.</title>
        <authorList>
            <person name="Xia Y."/>
        </authorList>
    </citation>
    <scope>NUCLEOTIDE SEQUENCE [LARGE SCALE GENOMIC DNA]</scope>
    <source>
        <strain evidence="2 3">Hhs.015</strain>
    </source>
</reference>
<accession>A0ABU0WY56</accession>
<organism evidence="2 3">
    <name type="scientific">Saccharothrix yanglingensis</name>
    <dbReference type="NCBI Taxonomy" id="659496"/>
    <lineage>
        <taxon>Bacteria</taxon>
        <taxon>Bacillati</taxon>
        <taxon>Actinomycetota</taxon>
        <taxon>Actinomycetes</taxon>
        <taxon>Pseudonocardiales</taxon>
        <taxon>Pseudonocardiaceae</taxon>
        <taxon>Saccharothrix</taxon>
    </lineage>
</organism>
<evidence type="ECO:0000256" key="1">
    <source>
        <dbReference type="SAM" id="MobiDB-lite"/>
    </source>
</evidence>
<keyword evidence="3" id="KW-1185">Reference proteome</keyword>
<evidence type="ECO:0000313" key="3">
    <source>
        <dbReference type="Proteomes" id="UP001225605"/>
    </source>
</evidence>
<protein>
    <submittedName>
        <fullName evidence="2">Uncharacterized protein</fullName>
    </submittedName>
</protein>
<feature type="region of interest" description="Disordered" evidence="1">
    <location>
        <begin position="32"/>
        <end position="70"/>
    </location>
</feature>
<dbReference type="EMBL" id="NSDM01000003">
    <property type="protein sequence ID" value="MDQ2584009.1"/>
    <property type="molecule type" value="Genomic_DNA"/>
</dbReference>
<sequence>MVTSPGTESRGEPVYPVLCSGKVFFRPAGCFTASPREVADAPEPAEEPGARPRRRPPPRPPRYTARRRRP</sequence>
<proteinExistence type="predicted"/>
<comment type="caution">
    <text evidence="2">The sequence shown here is derived from an EMBL/GenBank/DDBJ whole genome shotgun (WGS) entry which is preliminary data.</text>
</comment>